<dbReference type="InterPro" id="IPR009738">
    <property type="entry name" value="BAT2_N"/>
</dbReference>
<organism evidence="4">
    <name type="scientific">Sipha flava</name>
    <name type="common">yellow sugarcane aphid</name>
    <dbReference type="NCBI Taxonomy" id="143950"/>
    <lineage>
        <taxon>Eukaryota</taxon>
        <taxon>Metazoa</taxon>
        <taxon>Ecdysozoa</taxon>
        <taxon>Arthropoda</taxon>
        <taxon>Hexapoda</taxon>
        <taxon>Insecta</taxon>
        <taxon>Pterygota</taxon>
        <taxon>Neoptera</taxon>
        <taxon>Paraneoptera</taxon>
        <taxon>Hemiptera</taxon>
        <taxon>Sternorrhyncha</taxon>
        <taxon>Aphidomorpha</taxon>
        <taxon>Aphidoidea</taxon>
        <taxon>Aphididae</taxon>
        <taxon>Sipha</taxon>
    </lineage>
</organism>
<feature type="compositionally biased region" description="Acidic residues" evidence="2">
    <location>
        <begin position="688"/>
        <end position="704"/>
    </location>
</feature>
<dbReference type="PANTHER" id="PTHR14038:SF0">
    <property type="entry name" value="LP18708P"/>
    <property type="match status" value="1"/>
</dbReference>
<feature type="region of interest" description="Disordered" evidence="2">
    <location>
        <begin position="391"/>
        <end position="410"/>
    </location>
</feature>
<feature type="compositionally biased region" description="Basic and acidic residues" evidence="2">
    <location>
        <begin position="666"/>
        <end position="687"/>
    </location>
</feature>
<feature type="region of interest" description="Disordered" evidence="2">
    <location>
        <begin position="105"/>
        <end position="147"/>
    </location>
</feature>
<dbReference type="GO" id="GO:0030154">
    <property type="term" value="P:cell differentiation"/>
    <property type="evidence" value="ECO:0007669"/>
    <property type="project" value="TreeGrafter"/>
</dbReference>
<name>A0A2S2QKD8_9HEMI</name>
<feature type="compositionally biased region" description="Basic and acidic residues" evidence="2">
    <location>
        <begin position="589"/>
        <end position="659"/>
    </location>
</feature>
<feature type="compositionally biased region" description="Basic and acidic residues" evidence="2">
    <location>
        <begin position="793"/>
        <end position="820"/>
    </location>
</feature>
<feature type="region of interest" description="Disordered" evidence="2">
    <location>
        <begin position="574"/>
        <end position="704"/>
    </location>
</feature>
<dbReference type="EMBL" id="GGMS01008950">
    <property type="protein sequence ID" value="MBY78153.1"/>
    <property type="molecule type" value="Transcribed_RNA"/>
</dbReference>
<dbReference type="InterPro" id="IPR033184">
    <property type="entry name" value="PRRC2"/>
</dbReference>
<feature type="compositionally biased region" description="Low complexity" evidence="2">
    <location>
        <begin position="108"/>
        <end position="120"/>
    </location>
</feature>
<proteinExistence type="predicted"/>
<evidence type="ECO:0000313" key="4">
    <source>
        <dbReference type="EMBL" id="MBY78153.1"/>
    </source>
</evidence>
<sequence>MSTLSGVSLKGEKSKGKIAFQSFKINNLYKGESAEGNHHKNIATRKNGLQPIGKVIRNIRNPVNLPSEKSESSHESSINLVPIGGPGWGNKQTAEKSLVVAGKEVPPTSTATTTSQQSQSGPVLGQQHVSSHLTSVQVTTTTARPSHADNKTWAKKIVDVPVAPTYLAHRTMLFQQEFPSLTSSGEHKNIIVTNTPTQANTEQRPSLRPQTETSWMQGGSRPQMPQGGGSVTGTPGQTLHSQISSGTENVNGVRSNLVQNGVAGAPAGLNPYHMQYNMTKNPIMRNMLPTFMVSNQSDNVVTHHPKQHIYQSEKSLHHTSASSSNDGALNKPSADIKELIPPPIISEEDLKRMNELSKEAGWSIQGEIDYNKKLDFSDDEDQINEKLKKQSLNGDIRSKSDAKGYSNKAVNSDPSLAQNVKEGIFMPININGIPYNTDYMQYYRLPLHEEDRQIDDDYDDESLGRARVNEELTTALQRAKDRKLEEMKRFEMQQQLEATKFKKLDGENSDHKNKDFVDDSLKSRSELSKDMNDESNDNKEMNKYASSRLQKQFEPNSDITNKVQNISSKGIKTLSRTDSDMSSSGYSEYRSDSWIEDDHINKTSSQKRDKRSDFDRYRREKARSDPKDKNDKYAHIDYSSRTDDNRKMFDHKRDFKRNESGSNIKKSSDDSYDTDKKVSKYHSRDSLETPEEIEKDNLQVDDESYSWGQKSLNTDYYKDDINLIGQYSKKYIPGPITQEKLEACELTNEPKRNLNQLVKSERKDSKKNDQGDDLSTKAKSGVWDLAPTNKNKMLQDHNQSKLDQEVKSGKSGQKNEEDIKSSGIYSNINLKI</sequence>
<feature type="region of interest" description="Disordered" evidence="2">
    <location>
        <begin position="501"/>
        <end position="539"/>
    </location>
</feature>
<dbReference type="AlphaFoldDB" id="A0A2S2QKD8"/>
<feature type="domain" description="BAT2 N-terminal" evidence="3">
    <location>
        <begin position="1"/>
        <end position="189"/>
    </location>
</feature>
<evidence type="ECO:0000256" key="2">
    <source>
        <dbReference type="SAM" id="MobiDB-lite"/>
    </source>
</evidence>
<gene>
    <name evidence="4" type="primary">Prrc2a_1</name>
    <name evidence="4" type="ORF">g.60402</name>
</gene>
<feature type="region of interest" description="Disordered" evidence="2">
    <location>
        <begin position="303"/>
        <end position="335"/>
    </location>
</feature>
<protein>
    <submittedName>
        <fullName evidence="4">Protein PRRC2A</fullName>
    </submittedName>
</protein>
<dbReference type="PANTHER" id="PTHR14038">
    <property type="entry name" value="BAT2 HLA-B-ASSOCIATED TRANSCRIPT 2"/>
    <property type="match status" value="1"/>
</dbReference>
<feature type="region of interest" description="Disordered" evidence="2">
    <location>
        <begin position="747"/>
        <end position="832"/>
    </location>
</feature>
<evidence type="ECO:0000259" key="3">
    <source>
        <dbReference type="Pfam" id="PF07001"/>
    </source>
</evidence>
<feature type="compositionally biased region" description="Polar residues" evidence="2">
    <location>
        <begin position="196"/>
        <end position="217"/>
    </location>
</feature>
<accession>A0A2S2QKD8</accession>
<feature type="compositionally biased region" description="Polar residues" evidence="2">
    <location>
        <begin position="127"/>
        <end position="144"/>
    </location>
</feature>
<feature type="compositionally biased region" description="Polar residues" evidence="2">
    <location>
        <begin position="823"/>
        <end position="832"/>
    </location>
</feature>
<feature type="region of interest" description="Disordered" evidence="2">
    <location>
        <begin position="196"/>
        <end position="249"/>
    </location>
</feature>
<feature type="compositionally biased region" description="Polar residues" evidence="2">
    <location>
        <begin position="232"/>
        <end position="249"/>
    </location>
</feature>
<keyword evidence="1" id="KW-0597">Phosphoprotein</keyword>
<reference evidence="4" key="1">
    <citation type="submission" date="2018-04" db="EMBL/GenBank/DDBJ databases">
        <title>Transcriptome assembly of Sipha flava.</title>
        <authorList>
            <person name="Scully E.D."/>
            <person name="Geib S.M."/>
            <person name="Palmer N.A."/>
            <person name="Koch K."/>
            <person name="Bradshaw J."/>
            <person name="Heng-Moss T."/>
            <person name="Sarath G."/>
        </authorList>
    </citation>
    <scope>NUCLEOTIDE SEQUENCE</scope>
</reference>
<dbReference type="OrthoDB" id="1939715at2759"/>
<dbReference type="Pfam" id="PF07001">
    <property type="entry name" value="BAT2_N"/>
    <property type="match status" value="1"/>
</dbReference>
<evidence type="ECO:0000256" key="1">
    <source>
        <dbReference type="ARBA" id="ARBA00022553"/>
    </source>
</evidence>
<feature type="compositionally biased region" description="Polar residues" evidence="2">
    <location>
        <begin position="309"/>
        <end position="327"/>
    </location>
</feature>
<feature type="compositionally biased region" description="Basic and acidic residues" evidence="2">
    <location>
        <begin position="759"/>
        <end position="776"/>
    </location>
</feature>